<dbReference type="PANTHER" id="PTHR11271:SF6">
    <property type="entry name" value="GUANINE DEAMINASE"/>
    <property type="match status" value="1"/>
</dbReference>
<evidence type="ECO:0000256" key="5">
    <source>
        <dbReference type="ARBA" id="ARBA00022723"/>
    </source>
</evidence>
<comment type="similarity">
    <text evidence="2 9">Belongs to the metallo-dependent hydrolases superfamily. ATZ/TRZ family.</text>
</comment>
<dbReference type="SUPFAM" id="SSF51556">
    <property type="entry name" value="Metallo-dependent hydrolases"/>
    <property type="match status" value="1"/>
</dbReference>
<dbReference type="OrthoDB" id="194468at2759"/>
<dbReference type="Gene3D" id="3.20.20.140">
    <property type="entry name" value="Metal-dependent hydrolases"/>
    <property type="match status" value="1"/>
</dbReference>
<protein>
    <recommendedName>
        <fullName evidence="4 9">Guanine deaminase</fullName>
        <shortName evidence="9">Guanase</shortName>
        <ecNumber evidence="3 9">3.5.4.3</ecNumber>
    </recommendedName>
    <alternativeName>
        <fullName evidence="9">Guanine aminohydrolase</fullName>
    </alternativeName>
</protein>
<evidence type="ECO:0000256" key="7">
    <source>
        <dbReference type="ARBA" id="ARBA00022833"/>
    </source>
</evidence>
<feature type="non-terminal residue" evidence="11">
    <location>
        <position position="452"/>
    </location>
</feature>
<evidence type="ECO:0000256" key="6">
    <source>
        <dbReference type="ARBA" id="ARBA00022801"/>
    </source>
</evidence>
<sequence length="452" mass="50508">MKQKTIFVGDIVSPKSLNDINCRTSGFLEVEDGIITDIGTTTESKPLRVSDNTDVRVLGPNQFLMPGFVDCHTHAPQFPNIGLGLDRPLLEWLDKYTFPLESQYSDKEFAASVYDQVVRRLLKNGTTTACYFGSIHLEGTLELVNSVIKHNQRALVGKVSMNIKNDAGYFNDTKKELEEVETFVNKVYNCKNDLVQPIVTPRFAVSCDKELMKQLSQIANRYQCGIQSHISENQKEIEHVLEKNPCCSCYSDVYEKCGIFDEKCIMAHAIYLSEKEMSIFSRKGISIAHCPASNTRLKSGLCPVRKLLNNKIKVGLGTDVSGGDNASILDAIRRTMDVSEHLHLLGAEESALNWKEALYLATLGGAEALHLNDKIGSFEIGKQFDALLIDLYAKDSPVDKFDYSVAINKEENLLDKVQRFIYLGDDRNIVQVFVKGKKVKDINMASTNVALS</sequence>
<dbReference type="GO" id="GO:0005829">
    <property type="term" value="C:cytosol"/>
    <property type="evidence" value="ECO:0007669"/>
    <property type="project" value="TreeGrafter"/>
</dbReference>
<keyword evidence="7 9" id="KW-0862">Zinc</keyword>
<evidence type="ECO:0000256" key="3">
    <source>
        <dbReference type="ARBA" id="ARBA00012781"/>
    </source>
</evidence>
<evidence type="ECO:0000313" key="12">
    <source>
        <dbReference type="Proteomes" id="UP000838878"/>
    </source>
</evidence>
<dbReference type="NCBIfam" id="TIGR02967">
    <property type="entry name" value="guan_deamin"/>
    <property type="match status" value="1"/>
</dbReference>
<feature type="domain" description="Amidohydrolase-related" evidence="10">
    <location>
        <begin position="63"/>
        <end position="439"/>
    </location>
</feature>
<keyword evidence="6 9" id="KW-0378">Hydrolase</keyword>
<dbReference type="Pfam" id="PF01979">
    <property type="entry name" value="Amidohydro_1"/>
    <property type="match status" value="1"/>
</dbReference>
<gene>
    <name evidence="11" type="ORF">BINO364_LOCUS16604</name>
</gene>
<dbReference type="UniPathway" id="UPA00603">
    <property type="reaction ID" value="UER00660"/>
</dbReference>
<comment type="function">
    <text evidence="9">Catalyzes the hydrolytic deamination of guanine, producing xanthine and ammonia.</text>
</comment>
<dbReference type="InterPro" id="IPR051607">
    <property type="entry name" value="Metallo-dep_hydrolases"/>
</dbReference>
<dbReference type="InterPro" id="IPR014311">
    <property type="entry name" value="Guanine_deaminase"/>
</dbReference>
<comment type="catalytic activity">
    <reaction evidence="8 9">
        <text>guanine + H2O + H(+) = xanthine + NH4(+)</text>
        <dbReference type="Rhea" id="RHEA:14665"/>
        <dbReference type="ChEBI" id="CHEBI:15377"/>
        <dbReference type="ChEBI" id="CHEBI:15378"/>
        <dbReference type="ChEBI" id="CHEBI:16235"/>
        <dbReference type="ChEBI" id="CHEBI:17712"/>
        <dbReference type="ChEBI" id="CHEBI:28938"/>
        <dbReference type="EC" id="3.5.4.3"/>
    </reaction>
</comment>
<accession>A0A8J9V842</accession>
<evidence type="ECO:0000313" key="11">
    <source>
        <dbReference type="EMBL" id="CAH0731824.1"/>
    </source>
</evidence>
<dbReference type="GO" id="GO:0008892">
    <property type="term" value="F:guanine deaminase activity"/>
    <property type="evidence" value="ECO:0007669"/>
    <property type="project" value="UniProtKB-UniRule"/>
</dbReference>
<dbReference type="GO" id="GO:0006147">
    <property type="term" value="P:guanine catabolic process"/>
    <property type="evidence" value="ECO:0007669"/>
    <property type="project" value="UniProtKB-UniRule"/>
</dbReference>
<reference evidence="11" key="1">
    <citation type="submission" date="2021-12" db="EMBL/GenBank/DDBJ databases">
        <authorList>
            <person name="Martin H S."/>
        </authorList>
    </citation>
    <scope>NUCLEOTIDE SEQUENCE</scope>
</reference>
<evidence type="ECO:0000256" key="8">
    <source>
        <dbReference type="ARBA" id="ARBA00051148"/>
    </source>
</evidence>
<keyword evidence="5 9" id="KW-0479">Metal-binding</keyword>
<dbReference type="InterPro" id="IPR011059">
    <property type="entry name" value="Metal-dep_hydrolase_composite"/>
</dbReference>
<dbReference type="EC" id="3.5.4.3" evidence="3 9"/>
<dbReference type="GO" id="GO:0008270">
    <property type="term" value="F:zinc ion binding"/>
    <property type="evidence" value="ECO:0007669"/>
    <property type="project" value="UniProtKB-UniRule"/>
</dbReference>
<evidence type="ECO:0000256" key="9">
    <source>
        <dbReference type="RuleBase" id="RU366009"/>
    </source>
</evidence>
<evidence type="ECO:0000256" key="1">
    <source>
        <dbReference type="ARBA" id="ARBA00004984"/>
    </source>
</evidence>
<dbReference type="Gene3D" id="2.30.40.10">
    <property type="entry name" value="Urease, subunit C, domain 1"/>
    <property type="match status" value="1"/>
</dbReference>
<evidence type="ECO:0000256" key="2">
    <source>
        <dbReference type="ARBA" id="ARBA00006745"/>
    </source>
</evidence>
<dbReference type="EMBL" id="OV170229">
    <property type="protein sequence ID" value="CAH0731824.1"/>
    <property type="molecule type" value="Genomic_DNA"/>
</dbReference>
<keyword evidence="12" id="KW-1185">Reference proteome</keyword>
<dbReference type="AlphaFoldDB" id="A0A8J9V842"/>
<dbReference type="SUPFAM" id="SSF51338">
    <property type="entry name" value="Composite domain of metallo-dependent hydrolases"/>
    <property type="match status" value="1"/>
</dbReference>
<dbReference type="Proteomes" id="UP000838878">
    <property type="component" value="Chromosome 9"/>
</dbReference>
<dbReference type="InterPro" id="IPR006680">
    <property type="entry name" value="Amidohydro-rel"/>
</dbReference>
<comment type="cofactor">
    <cofactor evidence="9">
        <name>Zn(2+)</name>
        <dbReference type="ChEBI" id="CHEBI:29105"/>
    </cofactor>
    <text evidence="9">Binds 1 zinc ion per subunit.</text>
</comment>
<organism evidence="11 12">
    <name type="scientific">Brenthis ino</name>
    <name type="common">lesser marbled fritillary</name>
    <dbReference type="NCBI Taxonomy" id="405034"/>
    <lineage>
        <taxon>Eukaryota</taxon>
        <taxon>Metazoa</taxon>
        <taxon>Ecdysozoa</taxon>
        <taxon>Arthropoda</taxon>
        <taxon>Hexapoda</taxon>
        <taxon>Insecta</taxon>
        <taxon>Pterygota</taxon>
        <taxon>Neoptera</taxon>
        <taxon>Endopterygota</taxon>
        <taxon>Lepidoptera</taxon>
        <taxon>Glossata</taxon>
        <taxon>Ditrysia</taxon>
        <taxon>Papilionoidea</taxon>
        <taxon>Nymphalidae</taxon>
        <taxon>Heliconiinae</taxon>
        <taxon>Argynnini</taxon>
        <taxon>Brenthis</taxon>
    </lineage>
</organism>
<name>A0A8J9V842_9NEOP</name>
<dbReference type="InterPro" id="IPR032466">
    <property type="entry name" value="Metal_Hydrolase"/>
</dbReference>
<comment type="pathway">
    <text evidence="1 9">Purine metabolism; guanine degradation; xanthine from guanine: step 1/1.</text>
</comment>
<dbReference type="PANTHER" id="PTHR11271">
    <property type="entry name" value="GUANINE DEAMINASE"/>
    <property type="match status" value="1"/>
</dbReference>
<dbReference type="FunFam" id="3.20.20.140:FF:000022">
    <property type="entry name" value="Guanine deaminase"/>
    <property type="match status" value="1"/>
</dbReference>
<evidence type="ECO:0000256" key="4">
    <source>
        <dbReference type="ARBA" id="ARBA00014514"/>
    </source>
</evidence>
<proteinExistence type="inferred from homology"/>
<evidence type="ECO:0000259" key="10">
    <source>
        <dbReference type="Pfam" id="PF01979"/>
    </source>
</evidence>